<accession>A0A0K0DVF2</accession>
<dbReference type="Proteomes" id="UP000035681">
    <property type="component" value="Unplaced"/>
</dbReference>
<dbReference type="InterPro" id="IPR034913">
    <property type="entry name" value="mS27/PTCD2"/>
</dbReference>
<sequence>MLRISTIFLTKFHRRNLSCSNIKKAILSNEFYLDKEWSERHNDMKKLSLGGGYEWIASVQKKFMGGGKASAVDVDAAVCGAEEKDQINDIMDLIYKLRHTDNASDFLPSTEYAALRLLLKYNATSEFFKILNDPINYGVFLNEHLSCLAIDYFINRNDFNSAARIASIVMQQEMFDSQLLNHLSVYSLIKFIELPAEERKMSEELLTVIEPFEEDDECPTFRYPYLKNNWNDNHFDIKDSDMLVSKSLELFIKVIKTKDSKMKNSLKLTSYIIGKRYDELVDFLEENSMDSFNKSSLNILKNIYNENLAILEEKNIDKTRKDLLSNFISKIDDNNSEGGLLSDEILNKLKEFKNDEETKLSVVQKNYFKIWNSRREELLKSQAERLKLQLRLQEIDEDRKKLNHEKEVLYFFENRTTWELAAAEKTKLQEEMKLLS</sequence>
<dbReference type="GO" id="GO:0005739">
    <property type="term" value="C:mitochondrion"/>
    <property type="evidence" value="ECO:0007669"/>
    <property type="project" value="UniProtKB-SubCell"/>
</dbReference>
<evidence type="ECO:0000313" key="2">
    <source>
        <dbReference type="Proteomes" id="UP000035681"/>
    </source>
</evidence>
<dbReference type="WBParaSite" id="SSTP_0000121800.1">
    <property type="protein sequence ID" value="SSTP_0000121800.1"/>
    <property type="gene ID" value="SSTP_0000121800"/>
</dbReference>
<dbReference type="Pfam" id="PF10037">
    <property type="entry name" value="MRP-S27"/>
    <property type="match status" value="1"/>
</dbReference>
<reference evidence="3" key="1">
    <citation type="submission" date="2015-08" db="UniProtKB">
        <authorList>
            <consortium name="WormBaseParasite"/>
        </authorList>
    </citation>
    <scope>IDENTIFICATION</scope>
</reference>
<evidence type="ECO:0000256" key="1">
    <source>
        <dbReference type="ARBA" id="ARBA00004173"/>
    </source>
</evidence>
<dbReference type="AlphaFoldDB" id="A0A0K0DVF2"/>
<keyword evidence="2" id="KW-1185">Reference proteome</keyword>
<dbReference type="PANTHER" id="PTHR21393">
    <property type="entry name" value="MITOCHONDRIAL 28S RIBOSOMAL PROTEIN S27"/>
    <property type="match status" value="1"/>
</dbReference>
<dbReference type="InterPro" id="IPR019266">
    <property type="entry name" value="Ribosomal_mS27"/>
</dbReference>
<comment type="subcellular location">
    <subcellularLocation>
        <location evidence="1">Mitochondrion</location>
    </subcellularLocation>
</comment>
<organism evidence="3">
    <name type="scientific">Strongyloides stercoralis</name>
    <name type="common">Threadworm</name>
    <dbReference type="NCBI Taxonomy" id="6248"/>
    <lineage>
        <taxon>Eukaryota</taxon>
        <taxon>Metazoa</taxon>
        <taxon>Ecdysozoa</taxon>
        <taxon>Nematoda</taxon>
        <taxon>Chromadorea</taxon>
        <taxon>Rhabditida</taxon>
        <taxon>Tylenchina</taxon>
        <taxon>Panagrolaimomorpha</taxon>
        <taxon>Strongyloidoidea</taxon>
        <taxon>Strongyloididae</taxon>
        <taxon>Strongyloides</taxon>
    </lineage>
</organism>
<dbReference type="STRING" id="6248.A0A0K0DVF2"/>
<evidence type="ECO:0000313" key="3">
    <source>
        <dbReference type="WBParaSite" id="SSTP_0000121800.1"/>
    </source>
</evidence>
<name>A0A0K0DVF2_STRER</name>
<protein>
    <submittedName>
        <fullName evidence="3">28S ribosomal protein S27, mitochondrial</fullName>
    </submittedName>
    <submittedName>
        <fullName evidence="4">UBC core domain-containing protein</fullName>
    </submittedName>
</protein>
<dbReference type="WBParaSite" id="TCONS_00006020.p1">
    <property type="protein sequence ID" value="TCONS_00006020.p1"/>
    <property type="gene ID" value="XLOC_004210"/>
</dbReference>
<dbReference type="PANTHER" id="PTHR21393:SF0">
    <property type="entry name" value="SMALL RIBOSOMAL SUBUNIT PROTEIN MS27"/>
    <property type="match status" value="1"/>
</dbReference>
<proteinExistence type="predicted"/>
<evidence type="ECO:0000313" key="4">
    <source>
        <dbReference type="WBParaSite" id="TCONS_00006020.p1"/>
    </source>
</evidence>